<dbReference type="EMBL" id="JAACQH010000091">
    <property type="protein sequence ID" value="NCS91617.1"/>
    <property type="molecule type" value="Genomic_DNA"/>
</dbReference>
<comment type="caution">
    <text evidence="1">The sequence shown here is derived from an EMBL/GenBank/DDBJ whole genome shotgun (WGS) entry which is preliminary data.</text>
</comment>
<reference evidence="1" key="1">
    <citation type="submission" date="2019-11" db="EMBL/GenBank/DDBJ databases">
        <title>Lipid analysis of CO2-rich subsurface aquifers suggests an autotrophy-based deep biosphere with lysolipids enriched in CPR bacteria.</title>
        <authorList>
            <person name="Probst A.J."/>
            <person name="Elling F.J."/>
            <person name="Castelle C.J."/>
            <person name="Zhu Q."/>
            <person name="Elvert M."/>
            <person name="Birarda G."/>
            <person name="Holman H.-Y."/>
            <person name="Lane K.R."/>
            <person name="Ladd B."/>
            <person name="Ryan M.C."/>
            <person name="Woyke T."/>
            <person name="Hinrichs K.-U."/>
            <person name="Banfield J.F."/>
        </authorList>
    </citation>
    <scope>NUCLEOTIDE SEQUENCE</scope>
    <source>
        <strain evidence="1">CG_2015-04_33_537</strain>
    </source>
</reference>
<evidence type="ECO:0000313" key="2">
    <source>
        <dbReference type="Proteomes" id="UP000738826"/>
    </source>
</evidence>
<protein>
    <submittedName>
        <fullName evidence="1">Type II toxin-antitoxin system VapC family toxin</fullName>
    </submittedName>
</protein>
<dbReference type="Proteomes" id="UP000738826">
    <property type="component" value="Unassembled WGS sequence"/>
</dbReference>
<proteinExistence type="predicted"/>
<gene>
    <name evidence="1" type="ORF">GW779_04295</name>
</gene>
<evidence type="ECO:0000313" key="1">
    <source>
        <dbReference type="EMBL" id="NCS91617.1"/>
    </source>
</evidence>
<accession>A0A8J7YUZ5</accession>
<sequence length="65" mass="7458">MEISANTGEKEGRLRGKYPTIRTMDAIQISAAPNTKANIFLTNDNRHKQINEIKVIVLREYLKNE</sequence>
<dbReference type="AlphaFoldDB" id="A0A8J7YUZ5"/>
<organism evidence="1 2">
    <name type="scientific">Candidatus Altarchaeum hamiconexum</name>
    <dbReference type="NCBI Taxonomy" id="1803513"/>
    <lineage>
        <taxon>Archaea</taxon>
        <taxon>Candidatus Altarchaeota</taxon>
        <taxon>Candidatus Altiarchaeia</taxon>
        <taxon>Candidatus Altarchaeales</taxon>
        <taxon>Candidatus Altarchaeaceae</taxon>
        <taxon>Candidatus Altarchaeum</taxon>
    </lineage>
</organism>
<name>A0A8J7YUZ5_9ARCH</name>